<evidence type="ECO:0000256" key="12">
    <source>
        <dbReference type="ARBA" id="ARBA00022833"/>
    </source>
</evidence>
<dbReference type="GO" id="GO:0004222">
    <property type="term" value="F:metalloendopeptidase activity"/>
    <property type="evidence" value="ECO:0007669"/>
    <property type="project" value="InterPro"/>
</dbReference>
<keyword evidence="6" id="KW-0964">Secreted</keyword>
<sequence length="809" mass="84558">MKLHILNNGKVAQTLMPGKSAPTAQANRILLLETAAGEEAVFMREGNDLLIFSANQTDKPIWAVGNYFNYPNHLYTVQDGSYHALSGIGVESVEPEVAAMLAQTVSGGMGGASASAASASAPSAWWLVGGGLLAAGAAAAAAGGGGGGDGASSPSAPSSPPAPGNGGKPSVSPASDTVFSGTMRASADSTKSASGHIGATSKGQPVAVQDAEIQGTYGKFSLHDGQWRYTVDANKARVLGAGETAVDTFTVKTEDGGRQNINITVRDRDDPSVISGSSAGSVRESDGASVSGKLNISDPDRNDHPRFLEREIDGLHGKFAMTSDGRWTYTLNSHSDGLGEGMRVTETFTATASDGNSRNITVTVHGSDGSSELPYFISSLVHTPITLSWTEKRGQGAELSYSFIKSSQDNGFEPYTATQQNAVRNALKAWSEVSNLTFRETADSDNVDIRFQRDSLSSQGGDAVGYAETLFYPNTGEINASIIHLKNTYDWVNDASNNIVGSIKYPSVAVHEIGHALGLKHPGHYGHSDEAPFLPSGEDSTAFTVMSYHGAEPSEYFYTDKVAQIFDVAAIQYLYGVNPYQRTGSDTYTIGDRYIWDGGGNDTFDASAERQAVYLNLNGGTWQHSGARSDSLLDDGQAFIGYGTVIENAEGSRFNDTIVGNSANNIINGNGGNDFISGGGGNDRLSGGAGNDVLHGGGGRDTLTGSAGRDTFLFAERPHSGSADVITDFTPGEDRIGLAKEIFSTLAGGITSAHIGGAAAATADQHLLYDRATGKLSYDADGNGSGAPIHLVTLSNHLEQLEASNFYLA</sequence>
<comment type="cofactor">
    <cofactor evidence="2">
        <name>Zn(2+)</name>
        <dbReference type="ChEBI" id="CHEBI:29105"/>
    </cofactor>
</comment>
<accession>A0A378TXL1</accession>
<dbReference type="PANTHER" id="PTHR10201">
    <property type="entry name" value="MATRIX METALLOPROTEINASE"/>
    <property type="match status" value="1"/>
</dbReference>
<evidence type="ECO:0000256" key="6">
    <source>
        <dbReference type="ARBA" id="ARBA00022525"/>
    </source>
</evidence>
<dbReference type="InterPro" id="IPR001818">
    <property type="entry name" value="Pept_M10_metallopeptidase"/>
</dbReference>
<feature type="domain" description="Peptidase metallopeptidase" evidence="15">
    <location>
        <begin position="390"/>
        <end position="577"/>
    </location>
</feature>
<feature type="region of interest" description="Disordered" evidence="14">
    <location>
        <begin position="143"/>
        <end position="206"/>
    </location>
</feature>
<dbReference type="SMART" id="SM00235">
    <property type="entry name" value="ZnMc"/>
    <property type="match status" value="1"/>
</dbReference>
<dbReference type="InterPro" id="IPR018511">
    <property type="entry name" value="Hemolysin-typ_Ca-bd_CS"/>
</dbReference>
<dbReference type="NCBIfam" id="TIGR01965">
    <property type="entry name" value="VCBS_repeat"/>
    <property type="match status" value="2"/>
</dbReference>
<gene>
    <name evidence="16" type="primary">frpC1</name>
    <name evidence="16" type="ORF">NCTC10660_00124</name>
</gene>
<dbReference type="InterPro" id="IPR021190">
    <property type="entry name" value="Pept_M10A"/>
</dbReference>
<dbReference type="GeneID" id="93351142"/>
<dbReference type="Proteomes" id="UP000254927">
    <property type="component" value="Unassembled WGS sequence"/>
</dbReference>
<comment type="cofactor">
    <cofactor evidence="1">
        <name>Ca(2+)</name>
        <dbReference type="ChEBI" id="CHEBI:29108"/>
    </cofactor>
</comment>
<dbReference type="Gene3D" id="3.40.390.10">
    <property type="entry name" value="Collagenase (Catalytic Domain)"/>
    <property type="match status" value="1"/>
</dbReference>
<dbReference type="GO" id="GO:0005615">
    <property type="term" value="C:extracellular space"/>
    <property type="evidence" value="ECO:0007669"/>
    <property type="project" value="InterPro"/>
</dbReference>
<dbReference type="GO" id="GO:0031012">
    <property type="term" value="C:extracellular matrix"/>
    <property type="evidence" value="ECO:0007669"/>
    <property type="project" value="InterPro"/>
</dbReference>
<dbReference type="InterPro" id="IPR024079">
    <property type="entry name" value="MetalloPept_cat_dom_sf"/>
</dbReference>
<evidence type="ECO:0000256" key="10">
    <source>
        <dbReference type="ARBA" id="ARBA00022737"/>
    </source>
</evidence>
<dbReference type="AlphaFoldDB" id="A0A378TXL1"/>
<organism evidence="16 17">
    <name type="scientific">Neisseria elongata</name>
    <dbReference type="NCBI Taxonomy" id="495"/>
    <lineage>
        <taxon>Bacteria</taxon>
        <taxon>Pseudomonadati</taxon>
        <taxon>Pseudomonadota</taxon>
        <taxon>Betaproteobacteria</taxon>
        <taxon>Neisseriales</taxon>
        <taxon>Neisseriaceae</taxon>
        <taxon>Neisseria</taxon>
    </lineage>
</organism>
<dbReference type="RefSeq" id="WP_074896494.1">
    <property type="nucleotide sequence ID" value="NZ_CP031252.1"/>
</dbReference>
<name>A0A378TXL1_NEIEL</name>
<evidence type="ECO:0000256" key="7">
    <source>
        <dbReference type="ARBA" id="ARBA00022670"/>
    </source>
</evidence>
<evidence type="ECO:0000256" key="3">
    <source>
        <dbReference type="ARBA" id="ARBA00004613"/>
    </source>
</evidence>
<dbReference type="GO" id="GO:0006508">
    <property type="term" value="P:proteolysis"/>
    <property type="evidence" value="ECO:0007669"/>
    <property type="project" value="UniProtKB-KW"/>
</dbReference>
<dbReference type="GO" id="GO:0005509">
    <property type="term" value="F:calcium ion binding"/>
    <property type="evidence" value="ECO:0007669"/>
    <property type="project" value="InterPro"/>
</dbReference>
<dbReference type="InterPro" id="IPR040853">
    <property type="entry name" value="RapA2_cadherin-like"/>
</dbReference>
<protein>
    <submittedName>
        <fullName evidence="16">Putative RTX-family exoprotein</fullName>
        <ecNumber evidence="16">3.4.24.40</ecNumber>
    </submittedName>
</protein>
<keyword evidence="8" id="KW-0479">Metal-binding</keyword>
<dbReference type="PRINTS" id="PR00138">
    <property type="entry name" value="MATRIXIN"/>
</dbReference>
<dbReference type="GO" id="GO:0008270">
    <property type="term" value="F:zinc ion binding"/>
    <property type="evidence" value="ECO:0007669"/>
    <property type="project" value="InterPro"/>
</dbReference>
<dbReference type="PRINTS" id="PR00313">
    <property type="entry name" value="CABNDNGRPT"/>
</dbReference>
<keyword evidence="9" id="KW-0732">Signal</keyword>
<dbReference type="Gene3D" id="2.150.10.10">
    <property type="entry name" value="Serralysin-like metalloprotease, C-terminal"/>
    <property type="match status" value="2"/>
</dbReference>
<proteinExistence type="inferred from homology"/>
<evidence type="ECO:0000313" key="16">
    <source>
        <dbReference type="EMBL" id="STZ66673.1"/>
    </source>
</evidence>
<dbReference type="Pfam" id="PF17803">
    <property type="entry name" value="Cadherin_4"/>
    <property type="match status" value="1"/>
</dbReference>
<dbReference type="EC" id="3.4.24.40" evidence="16"/>
<comment type="similarity">
    <text evidence="5">Belongs to the peptidase M10A family.</text>
</comment>
<evidence type="ECO:0000256" key="5">
    <source>
        <dbReference type="ARBA" id="ARBA00010370"/>
    </source>
</evidence>
<evidence type="ECO:0000256" key="11">
    <source>
        <dbReference type="ARBA" id="ARBA00022801"/>
    </source>
</evidence>
<comment type="subcellular location">
    <subcellularLocation>
        <location evidence="3">Secreted</location>
    </subcellularLocation>
</comment>
<dbReference type="InterPro" id="IPR013783">
    <property type="entry name" value="Ig-like_fold"/>
</dbReference>
<dbReference type="Pfam" id="PF00413">
    <property type="entry name" value="Peptidase_M10"/>
    <property type="match status" value="1"/>
</dbReference>
<dbReference type="InterPro" id="IPR001343">
    <property type="entry name" value="Hemolysn_Ca-bd"/>
</dbReference>
<reference evidence="16 17" key="1">
    <citation type="submission" date="2018-06" db="EMBL/GenBank/DDBJ databases">
        <authorList>
            <consortium name="Pathogen Informatics"/>
            <person name="Doyle S."/>
        </authorList>
    </citation>
    <scope>NUCLEOTIDE SEQUENCE [LARGE SCALE GENOMIC DNA]</scope>
    <source>
        <strain evidence="16 17">NCTC10660</strain>
    </source>
</reference>
<evidence type="ECO:0000256" key="14">
    <source>
        <dbReference type="SAM" id="MobiDB-lite"/>
    </source>
</evidence>
<dbReference type="InterPro" id="IPR011049">
    <property type="entry name" value="Serralysin-like_metalloprot_C"/>
</dbReference>
<keyword evidence="10" id="KW-0677">Repeat</keyword>
<dbReference type="GO" id="GO:0030574">
    <property type="term" value="P:collagen catabolic process"/>
    <property type="evidence" value="ECO:0007669"/>
    <property type="project" value="TreeGrafter"/>
</dbReference>
<evidence type="ECO:0000313" key="17">
    <source>
        <dbReference type="Proteomes" id="UP000254927"/>
    </source>
</evidence>
<dbReference type="Pfam" id="PF08548">
    <property type="entry name" value="Peptidase_M10_C"/>
    <property type="match status" value="1"/>
</dbReference>
<dbReference type="GO" id="GO:0030198">
    <property type="term" value="P:extracellular matrix organization"/>
    <property type="evidence" value="ECO:0007669"/>
    <property type="project" value="TreeGrafter"/>
</dbReference>
<evidence type="ECO:0000256" key="8">
    <source>
        <dbReference type="ARBA" id="ARBA00022723"/>
    </source>
</evidence>
<dbReference type="PANTHER" id="PTHR10201:SF291">
    <property type="entry name" value="MATRIX METALLOPROTEINASE 1, ISOFORM C-RELATED"/>
    <property type="match status" value="1"/>
</dbReference>
<keyword evidence="11 16" id="KW-0378">Hydrolase</keyword>
<dbReference type="SUPFAM" id="SSF55486">
    <property type="entry name" value="Metalloproteases ('zincins'), catalytic domain"/>
    <property type="match status" value="1"/>
</dbReference>
<keyword evidence="7" id="KW-0645">Protease</keyword>
<dbReference type="InterPro" id="IPR006026">
    <property type="entry name" value="Peptidase_Metallo"/>
</dbReference>
<evidence type="ECO:0000256" key="1">
    <source>
        <dbReference type="ARBA" id="ARBA00001913"/>
    </source>
</evidence>
<dbReference type="SUPFAM" id="SSF51120">
    <property type="entry name" value="beta-Roll"/>
    <property type="match status" value="1"/>
</dbReference>
<evidence type="ECO:0000256" key="2">
    <source>
        <dbReference type="ARBA" id="ARBA00001947"/>
    </source>
</evidence>
<dbReference type="PROSITE" id="PS00330">
    <property type="entry name" value="HEMOLYSIN_CALCIUM"/>
    <property type="match status" value="2"/>
</dbReference>
<keyword evidence="12" id="KW-0862">Zinc</keyword>
<feature type="region of interest" description="Disordered" evidence="14">
    <location>
        <begin position="268"/>
        <end position="304"/>
    </location>
</feature>
<dbReference type="InterPro" id="IPR013858">
    <property type="entry name" value="Peptidase_M10B_C"/>
</dbReference>
<dbReference type="InterPro" id="IPR034033">
    <property type="entry name" value="Serralysin-like"/>
</dbReference>
<dbReference type="CDD" id="cd04277">
    <property type="entry name" value="ZnMc_serralysin_like"/>
    <property type="match status" value="1"/>
</dbReference>
<keyword evidence="13" id="KW-0482">Metalloprotease</keyword>
<dbReference type="InterPro" id="IPR010221">
    <property type="entry name" value="VCBS_dom"/>
</dbReference>
<evidence type="ECO:0000259" key="15">
    <source>
        <dbReference type="SMART" id="SM00235"/>
    </source>
</evidence>
<dbReference type="EMBL" id="UGQW01000001">
    <property type="protein sequence ID" value="STZ66673.1"/>
    <property type="molecule type" value="Genomic_DNA"/>
</dbReference>
<dbReference type="Gene3D" id="2.60.40.10">
    <property type="entry name" value="Immunoglobulins"/>
    <property type="match status" value="1"/>
</dbReference>
<evidence type="ECO:0000256" key="4">
    <source>
        <dbReference type="ARBA" id="ARBA00009490"/>
    </source>
</evidence>
<evidence type="ECO:0000256" key="9">
    <source>
        <dbReference type="ARBA" id="ARBA00022729"/>
    </source>
</evidence>
<dbReference type="Pfam" id="PF00353">
    <property type="entry name" value="HemolysinCabind"/>
    <property type="match status" value="1"/>
</dbReference>
<comment type="similarity">
    <text evidence="4">Belongs to the peptidase M10B family.</text>
</comment>
<evidence type="ECO:0000256" key="13">
    <source>
        <dbReference type="ARBA" id="ARBA00023049"/>
    </source>
</evidence>